<reference evidence="2" key="1">
    <citation type="submission" date="2022-07" db="EMBL/GenBank/DDBJ databases">
        <title>Phylogenomic reconstructions and comparative analyses of Kickxellomycotina fungi.</title>
        <authorList>
            <person name="Reynolds N.K."/>
            <person name="Stajich J.E."/>
            <person name="Barry K."/>
            <person name="Grigoriev I.V."/>
            <person name="Crous P."/>
            <person name="Smith M.E."/>
        </authorList>
    </citation>
    <scope>NUCLEOTIDE SEQUENCE</scope>
    <source>
        <strain evidence="2">RSA 861</strain>
    </source>
</reference>
<feature type="region of interest" description="Disordered" evidence="1">
    <location>
        <begin position="419"/>
        <end position="442"/>
    </location>
</feature>
<evidence type="ECO:0000313" key="3">
    <source>
        <dbReference type="Proteomes" id="UP001150569"/>
    </source>
</evidence>
<comment type="caution">
    <text evidence="2">The sequence shown here is derived from an EMBL/GenBank/DDBJ whole genome shotgun (WGS) entry which is preliminary data.</text>
</comment>
<name>A0A9W8AC53_9FUNG</name>
<evidence type="ECO:0000313" key="2">
    <source>
        <dbReference type="EMBL" id="KAJ1928536.1"/>
    </source>
</evidence>
<sequence length="442" mass="47441">MSSHPRYGVGPAFGFPIPRTSPAPLAVDLTDAYSPSFASAQTYTTIMSASIAERLSGQADRTPPELLLPRPFNPVQDRPDTPTRLLCNGVTLPSSPSSAYFTSHFSPVHLGRQGSSPFLTVLDREAVPYGTPITSPVADVETVATEPAAGPALTTGPDTLSQTTFELPPSTDSSLNPLDFMTSSQREPWLEPQKESAEVAAGSSEPSWFSPPSLRSEFSCASRCSGCRRRSFSRTCRPFGHLRPTANYPVWKLDQLRAEIQLRALATAKITTPGPAPSIASTSVASTPPPKPMPGSPALGGGRTSPGSLAGSTRETNSSTAAAPNDSTGATTHKLWEEVLALRRTNRNQAARIVQLEVQLARTTERFASHRMVNVARQGQALTIMAERTRMLEGLVINYQRSLALNIDLRVEVNKPIKPTPNSGSMTPAFPFPKVTPVRNSK</sequence>
<evidence type="ECO:0000256" key="1">
    <source>
        <dbReference type="SAM" id="MobiDB-lite"/>
    </source>
</evidence>
<gene>
    <name evidence="2" type="ORF">IWQ60_001961</name>
</gene>
<accession>A0A9W8AC53</accession>
<dbReference type="AlphaFoldDB" id="A0A9W8AC53"/>
<protein>
    <submittedName>
        <fullName evidence="2">Uncharacterized protein</fullName>
    </submittedName>
</protein>
<dbReference type="EMBL" id="JANBPT010000069">
    <property type="protein sequence ID" value="KAJ1928536.1"/>
    <property type="molecule type" value="Genomic_DNA"/>
</dbReference>
<dbReference type="Proteomes" id="UP001150569">
    <property type="component" value="Unassembled WGS sequence"/>
</dbReference>
<keyword evidence="3" id="KW-1185">Reference proteome</keyword>
<feature type="region of interest" description="Disordered" evidence="1">
    <location>
        <begin position="271"/>
        <end position="330"/>
    </location>
</feature>
<organism evidence="2 3">
    <name type="scientific">Tieghemiomyces parasiticus</name>
    <dbReference type="NCBI Taxonomy" id="78921"/>
    <lineage>
        <taxon>Eukaryota</taxon>
        <taxon>Fungi</taxon>
        <taxon>Fungi incertae sedis</taxon>
        <taxon>Zoopagomycota</taxon>
        <taxon>Kickxellomycotina</taxon>
        <taxon>Dimargaritomycetes</taxon>
        <taxon>Dimargaritales</taxon>
        <taxon>Dimargaritaceae</taxon>
        <taxon>Tieghemiomyces</taxon>
    </lineage>
</organism>
<feature type="compositionally biased region" description="Polar residues" evidence="1">
    <location>
        <begin position="305"/>
        <end position="330"/>
    </location>
</feature>
<proteinExistence type="predicted"/>